<dbReference type="PANTHER" id="PTHR36697">
    <property type="entry name" value="S-ADENOSYLMETHIONINE SYNTHASE"/>
    <property type="match status" value="1"/>
</dbReference>
<accession>T0Z3W5</accession>
<dbReference type="AlphaFoldDB" id="T0Z3W5"/>
<proteinExistence type="predicted"/>
<comment type="caution">
    <text evidence="1">The sequence shown here is derived from an EMBL/GenBank/DDBJ whole genome shotgun (WGS) entry which is preliminary data.</text>
</comment>
<sequence length="200" mass="22381">DLSKYYIKHYGKILHHNTDQVELVGGQSAPKFGGGAVLDPIYILLSGRATTKVGDERIPVKAVAVKAAKEYLKTNFKHLDHEGDIMMDSRIGHGSVDLVEVYDTSKHRANDTSFGVGFAPFTTTETLVKATEKYINGKLKEKLPAIGYDVKVMGYRQKDTINLTIAAAYVDKYVKDSREYFAIKDEFQEITGRQCQQTQQ</sequence>
<name>T0Z3W5_9ZZZZ</name>
<protein>
    <submittedName>
        <fullName evidence="1">S-adenosylmethionine synthetase</fullName>
    </submittedName>
</protein>
<dbReference type="Gene3D" id="3.30.300.10">
    <property type="match status" value="1"/>
</dbReference>
<organism evidence="1">
    <name type="scientific">mine drainage metagenome</name>
    <dbReference type="NCBI Taxonomy" id="410659"/>
    <lineage>
        <taxon>unclassified sequences</taxon>
        <taxon>metagenomes</taxon>
        <taxon>ecological metagenomes</taxon>
    </lineage>
</organism>
<dbReference type="InterPro" id="IPR042543">
    <property type="entry name" value="AdoMet_synthase_2"/>
</dbReference>
<dbReference type="PANTHER" id="PTHR36697:SF1">
    <property type="entry name" value="S-ADENOSYLMETHIONINE SYNTHASE"/>
    <property type="match status" value="1"/>
</dbReference>
<dbReference type="Pfam" id="PF01941">
    <property type="entry name" value="AdoMet_Synthase"/>
    <property type="match status" value="1"/>
</dbReference>
<feature type="non-terminal residue" evidence="1">
    <location>
        <position position="1"/>
    </location>
</feature>
<reference evidence="1" key="1">
    <citation type="submission" date="2013-08" db="EMBL/GenBank/DDBJ databases">
        <authorList>
            <person name="Mendez C."/>
            <person name="Richter M."/>
            <person name="Ferrer M."/>
            <person name="Sanchez J."/>
        </authorList>
    </citation>
    <scope>NUCLEOTIDE SEQUENCE</scope>
</reference>
<feature type="non-terminal residue" evidence="1">
    <location>
        <position position="200"/>
    </location>
</feature>
<gene>
    <name evidence="1" type="ORF">B1A_15866</name>
</gene>
<evidence type="ECO:0000313" key="1">
    <source>
        <dbReference type="EMBL" id="EQD42616.1"/>
    </source>
</evidence>
<dbReference type="InterPro" id="IPR027790">
    <property type="entry name" value="AdoMet_synthase_2_family"/>
</dbReference>
<dbReference type="Gene3D" id="3.30.300.340">
    <property type="entry name" value="S-adenosylmethionine synthetase, N-terminal domain"/>
    <property type="match status" value="1"/>
</dbReference>
<dbReference type="EMBL" id="AUZX01011649">
    <property type="protein sequence ID" value="EQD42616.1"/>
    <property type="molecule type" value="Genomic_DNA"/>
</dbReference>
<reference evidence="1" key="2">
    <citation type="journal article" date="2014" name="ISME J.">
        <title>Microbial stratification in low pH oxic and suboxic macroscopic growths along an acid mine drainage.</title>
        <authorList>
            <person name="Mendez-Garcia C."/>
            <person name="Mesa V."/>
            <person name="Sprenger R.R."/>
            <person name="Richter M."/>
            <person name="Diez M.S."/>
            <person name="Solano J."/>
            <person name="Bargiela R."/>
            <person name="Golyshina O.V."/>
            <person name="Manteca A."/>
            <person name="Ramos J.L."/>
            <person name="Gallego J.R."/>
            <person name="Llorente I."/>
            <person name="Martins Dos Santos V.A."/>
            <person name="Jensen O.N."/>
            <person name="Pelaez A.I."/>
            <person name="Sanchez J."/>
            <person name="Ferrer M."/>
        </authorList>
    </citation>
    <scope>NUCLEOTIDE SEQUENCE</scope>
</reference>